<dbReference type="PANTHER" id="PTHR11265:SF0">
    <property type="entry name" value="12S RRNA N4-METHYLCYTIDINE METHYLTRANSFERASE"/>
    <property type="match status" value="1"/>
</dbReference>
<dbReference type="GO" id="GO:0005737">
    <property type="term" value="C:cytoplasm"/>
    <property type="evidence" value="ECO:0007669"/>
    <property type="project" value="UniProtKB-SubCell"/>
</dbReference>
<dbReference type="PIRSF" id="PIRSF004486">
    <property type="entry name" value="MraW"/>
    <property type="match status" value="1"/>
</dbReference>
<reference evidence="7 8" key="1">
    <citation type="journal article" date="2016" name="Nat. Commun.">
        <title>Thousands of microbial genomes shed light on interconnected biogeochemical processes in an aquifer system.</title>
        <authorList>
            <person name="Anantharaman K."/>
            <person name="Brown C.T."/>
            <person name="Hug L.A."/>
            <person name="Sharon I."/>
            <person name="Castelle C.J."/>
            <person name="Probst A.J."/>
            <person name="Thomas B.C."/>
            <person name="Singh A."/>
            <person name="Wilkins M.J."/>
            <person name="Karaoz U."/>
            <person name="Brodie E.L."/>
            <person name="Williams K.H."/>
            <person name="Hubbard S.S."/>
            <person name="Banfield J.F."/>
        </authorList>
    </citation>
    <scope>NUCLEOTIDE SEQUENCE [LARGE SCALE GENOMIC DNA]</scope>
</reference>
<keyword evidence="5 6" id="KW-0949">S-adenosyl-L-methionine</keyword>
<feature type="binding site" evidence="6">
    <location>
        <begin position="35"/>
        <end position="37"/>
    </location>
    <ligand>
        <name>S-adenosyl-L-methionine</name>
        <dbReference type="ChEBI" id="CHEBI:59789"/>
    </ligand>
</feature>
<dbReference type="Proteomes" id="UP000176221">
    <property type="component" value="Unassembled WGS sequence"/>
</dbReference>
<gene>
    <name evidence="6" type="primary">rsmH</name>
    <name evidence="7" type="ORF">A2928_04310</name>
</gene>
<evidence type="ECO:0000256" key="5">
    <source>
        <dbReference type="ARBA" id="ARBA00022691"/>
    </source>
</evidence>
<evidence type="ECO:0000256" key="4">
    <source>
        <dbReference type="ARBA" id="ARBA00022679"/>
    </source>
</evidence>
<keyword evidence="6" id="KW-0963">Cytoplasm</keyword>
<comment type="function">
    <text evidence="6">Specifically methylates the N4 position of cytidine in position 1402 (C1402) of 16S rRNA.</text>
</comment>
<dbReference type="GO" id="GO:0070475">
    <property type="term" value="P:rRNA base methylation"/>
    <property type="evidence" value="ECO:0007669"/>
    <property type="project" value="UniProtKB-UniRule"/>
</dbReference>
<dbReference type="NCBIfam" id="TIGR00006">
    <property type="entry name" value="16S rRNA (cytosine(1402)-N(4))-methyltransferase RsmH"/>
    <property type="match status" value="1"/>
</dbReference>
<feature type="binding site" evidence="6">
    <location>
        <position position="110"/>
    </location>
    <ligand>
        <name>S-adenosyl-L-methionine</name>
        <dbReference type="ChEBI" id="CHEBI:59789"/>
    </ligand>
</feature>
<dbReference type="InterPro" id="IPR002903">
    <property type="entry name" value="RsmH"/>
</dbReference>
<dbReference type="EMBL" id="MHRX01000010">
    <property type="protein sequence ID" value="OHA34516.1"/>
    <property type="molecule type" value="Genomic_DNA"/>
</dbReference>
<comment type="similarity">
    <text evidence="1 6">Belongs to the methyltransferase superfamily. RsmH family.</text>
</comment>
<dbReference type="STRING" id="1802319.A2928_04310"/>
<name>A0A1G2NEN0_9BACT</name>
<dbReference type="Pfam" id="PF01795">
    <property type="entry name" value="Methyltransf_5"/>
    <property type="match status" value="1"/>
</dbReference>
<evidence type="ECO:0000313" key="8">
    <source>
        <dbReference type="Proteomes" id="UP000176221"/>
    </source>
</evidence>
<evidence type="ECO:0000256" key="2">
    <source>
        <dbReference type="ARBA" id="ARBA00022552"/>
    </source>
</evidence>
<keyword evidence="2 6" id="KW-0698">rRNA processing</keyword>
<dbReference type="SUPFAM" id="SSF81799">
    <property type="entry name" value="Putative methyltransferase TM0872, insert domain"/>
    <property type="match status" value="1"/>
</dbReference>
<feature type="binding site" evidence="6">
    <location>
        <position position="103"/>
    </location>
    <ligand>
        <name>S-adenosyl-L-methionine</name>
        <dbReference type="ChEBI" id="CHEBI:59789"/>
    </ligand>
</feature>
<organism evidence="7 8">
    <name type="scientific">Candidatus Taylorbacteria bacterium RIFCSPLOWO2_01_FULL_45_15b</name>
    <dbReference type="NCBI Taxonomy" id="1802319"/>
    <lineage>
        <taxon>Bacteria</taxon>
        <taxon>Candidatus Tayloriibacteriota</taxon>
    </lineage>
</organism>
<keyword evidence="4 6" id="KW-0808">Transferase</keyword>
<proteinExistence type="inferred from homology"/>
<sequence>MNSTTKHIPVLLKETIDGLNLRPGDTVVDATLGGAGHALEIAKRFGRDIHIVGIDVDGASLRRAEVKLKKIGAFYSLIHSNFQNLERILGEKGITRVQGIYFDLGWSIDQFESGGRGFSFQKDEPLSMTLGDNAADYKFNAHQIVNEWDEENLRSIIESYGEESHAYRIAKGITTARANGTIRTSGQLAEIINSSVPKYYTWRRIHPATKTFQAIRITVNDELNVLKSSLGSAYNVLESGRMVEVISFHSLEDRIVKRTMRDWDDEEKGKMLTKRPITASSWETNLNPRSRSAKLRIFQKK</sequence>
<feature type="binding site" evidence="6">
    <location>
        <position position="55"/>
    </location>
    <ligand>
        <name>S-adenosyl-L-methionine</name>
        <dbReference type="ChEBI" id="CHEBI:59789"/>
    </ligand>
</feature>
<dbReference type="InterPro" id="IPR023397">
    <property type="entry name" value="SAM-dep_MeTrfase_MraW_recog"/>
</dbReference>
<dbReference type="EC" id="2.1.1.199" evidence="6"/>
<dbReference type="Gene3D" id="1.10.150.170">
    <property type="entry name" value="Putative methyltransferase TM0872, insert domain"/>
    <property type="match status" value="1"/>
</dbReference>
<dbReference type="SUPFAM" id="SSF53335">
    <property type="entry name" value="S-adenosyl-L-methionine-dependent methyltransferases"/>
    <property type="match status" value="1"/>
</dbReference>
<dbReference type="InterPro" id="IPR029063">
    <property type="entry name" value="SAM-dependent_MTases_sf"/>
</dbReference>
<dbReference type="PANTHER" id="PTHR11265">
    <property type="entry name" value="S-ADENOSYL-METHYLTRANSFERASE MRAW"/>
    <property type="match status" value="1"/>
</dbReference>
<feature type="binding site" evidence="6">
    <location>
        <position position="82"/>
    </location>
    <ligand>
        <name>S-adenosyl-L-methionine</name>
        <dbReference type="ChEBI" id="CHEBI:59789"/>
    </ligand>
</feature>
<protein>
    <recommendedName>
        <fullName evidence="6">Ribosomal RNA small subunit methyltransferase H</fullName>
        <ecNumber evidence="6">2.1.1.199</ecNumber>
    </recommendedName>
    <alternativeName>
        <fullName evidence="6">16S rRNA m(4)C1402 methyltransferase</fullName>
    </alternativeName>
    <alternativeName>
        <fullName evidence="6">rRNA (cytosine-N(4)-)-methyltransferase RsmH</fullName>
    </alternativeName>
</protein>
<dbReference type="GO" id="GO:0071424">
    <property type="term" value="F:rRNA (cytosine-N4-)-methyltransferase activity"/>
    <property type="evidence" value="ECO:0007669"/>
    <property type="project" value="UniProtKB-UniRule"/>
</dbReference>
<comment type="subcellular location">
    <subcellularLocation>
        <location evidence="6">Cytoplasm</location>
    </subcellularLocation>
</comment>
<evidence type="ECO:0000256" key="6">
    <source>
        <dbReference type="HAMAP-Rule" id="MF_01007"/>
    </source>
</evidence>
<dbReference type="Gene3D" id="3.40.50.150">
    <property type="entry name" value="Vaccinia Virus protein VP39"/>
    <property type="match status" value="1"/>
</dbReference>
<evidence type="ECO:0000256" key="1">
    <source>
        <dbReference type="ARBA" id="ARBA00010396"/>
    </source>
</evidence>
<dbReference type="AlphaFoldDB" id="A0A1G2NEN0"/>
<dbReference type="HAMAP" id="MF_01007">
    <property type="entry name" value="16SrRNA_methyltr_H"/>
    <property type="match status" value="1"/>
</dbReference>
<comment type="caution">
    <text evidence="7">The sequence shown here is derived from an EMBL/GenBank/DDBJ whole genome shotgun (WGS) entry which is preliminary data.</text>
</comment>
<evidence type="ECO:0000313" key="7">
    <source>
        <dbReference type="EMBL" id="OHA34516.1"/>
    </source>
</evidence>
<keyword evidence="3 6" id="KW-0489">Methyltransferase</keyword>
<comment type="catalytic activity">
    <reaction evidence="6">
        <text>cytidine(1402) in 16S rRNA + S-adenosyl-L-methionine = N(4)-methylcytidine(1402) in 16S rRNA + S-adenosyl-L-homocysteine + H(+)</text>
        <dbReference type="Rhea" id="RHEA:42928"/>
        <dbReference type="Rhea" id="RHEA-COMP:10286"/>
        <dbReference type="Rhea" id="RHEA-COMP:10287"/>
        <dbReference type="ChEBI" id="CHEBI:15378"/>
        <dbReference type="ChEBI" id="CHEBI:57856"/>
        <dbReference type="ChEBI" id="CHEBI:59789"/>
        <dbReference type="ChEBI" id="CHEBI:74506"/>
        <dbReference type="ChEBI" id="CHEBI:82748"/>
        <dbReference type="EC" id="2.1.1.199"/>
    </reaction>
</comment>
<accession>A0A1G2NEN0</accession>
<evidence type="ECO:0000256" key="3">
    <source>
        <dbReference type="ARBA" id="ARBA00022603"/>
    </source>
</evidence>